<keyword evidence="4 11" id="KW-0507">mRNA processing</keyword>
<evidence type="ECO:0000313" key="14">
    <source>
        <dbReference type="EMBL" id="KAK9498300.1"/>
    </source>
</evidence>
<reference evidence="14 15" key="1">
    <citation type="submission" date="2022-12" db="EMBL/GenBank/DDBJ databases">
        <title>Chromosome-level genome assembly of true bugs.</title>
        <authorList>
            <person name="Ma L."/>
            <person name="Li H."/>
        </authorList>
    </citation>
    <scope>NUCLEOTIDE SEQUENCE [LARGE SCALE GENOMIC DNA]</scope>
    <source>
        <strain evidence="14">Lab_2022b</strain>
    </source>
</reference>
<evidence type="ECO:0000256" key="6">
    <source>
        <dbReference type="ARBA" id="ARBA00022884"/>
    </source>
</evidence>
<evidence type="ECO:0000256" key="2">
    <source>
        <dbReference type="ARBA" id="ARBA00022448"/>
    </source>
</evidence>
<evidence type="ECO:0000259" key="13">
    <source>
        <dbReference type="PROSITE" id="PS50102"/>
    </source>
</evidence>
<keyword evidence="11" id="KW-0509">mRNA transport</keyword>
<comment type="function">
    <text evidence="11">Core component of the splicing-dependent multiprotein exon junction complex (EJC) deposited at splice junctions on mRNAs.</text>
</comment>
<feature type="compositionally biased region" description="Basic and acidic residues" evidence="12">
    <location>
        <begin position="23"/>
        <end position="56"/>
    </location>
</feature>
<feature type="domain" description="RRM" evidence="13">
    <location>
        <begin position="71"/>
        <end position="149"/>
    </location>
</feature>
<dbReference type="CDD" id="cd12324">
    <property type="entry name" value="RRM_RBM8"/>
    <property type="match status" value="1"/>
</dbReference>
<dbReference type="AlphaFoldDB" id="A0AAW1CPV6"/>
<dbReference type="Gene3D" id="3.30.70.330">
    <property type="match status" value="1"/>
</dbReference>
<keyword evidence="2 11" id="KW-0813">Transport</keyword>
<keyword evidence="8 11" id="KW-0539">Nucleus</keyword>
<evidence type="ECO:0000256" key="3">
    <source>
        <dbReference type="ARBA" id="ARBA00022490"/>
    </source>
</evidence>
<dbReference type="GO" id="GO:0005737">
    <property type="term" value="C:cytoplasm"/>
    <property type="evidence" value="ECO:0007669"/>
    <property type="project" value="UniProtKB-SubCell"/>
</dbReference>
<dbReference type="PANTHER" id="PTHR45894">
    <property type="entry name" value="RNA-BINDING PROTEIN 8A"/>
    <property type="match status" value="1"/>
</dbReference>
<dbReference type="GO" id="GO:0051028">
    <property type="term" value="P:mRNA transport"/>
    <property type="evidence" value="ECO:0007669"/>
    <property type="project" value="UniProtKB-KW"/>
</dbReference>
<evidence type="ECO:0000256" key="5">
    <source>
        <dbReference type="ARBA" id="ARBA00022845"/>
    </source>
</evidence>
<sequence>MEVSNVEIPGESEDTEEMEIDEGAEKIARLKENAQKRKGRGFDSKKPSEELGRYESIDQDEPGPQRSVEGWILFITSLHEETQEDDIHDKLSAYGEIKNIHLNLDRRTGFLKGYALVEYGLYKEALAAKEALDGTEILGQTVSVNWCFVTGPKSTKRKSRKKL</sequence>
<dbReference type="InterPro" id="IPR000504">
    <property type="entry name" value="RRM_dom"/>
</dbReference>
<evidence type="ECO:0000256" key="4">
    <source>
        <dbReference type="ARBA" id="ARBA00022664"/>
    </source>
</evidence>
<keyword evidence="5" id="KW-0810">Translation regulation</keyword>
<dbReference type="Proteomes" id="UP001461498">
    <property type="component" value="Unassembled WGS sequence"/>
</dbReference>
<proteinExistence type="inferred from homology"/>
<keyword evidence="6 10" id="KW-0694">RNA-binding</keyword>
<dbReference type="InterPro" id="IPR012677">
    <property type="entry name" value="Nucleotide-bd_a/b_plait_sf"/>
</dbReference>
<accession>A0AAW1CPV6</accession>
<evidence type="ECO:0000256" key="9">
    <source>
        <dbReference type="ARBA" id="ARBA00077711"/>
    </source>
</evidence>
<evidence type="ECO:0000256" key="10">
    <source>
        <dbReference type="PROSITE-ProRule" id="PRU00176"/>
    </source>
</evidence>
<comment type="similarity">
    <text evidence="1 11">Belongs to the RBM8A family.</text>
</comment>
<dbReference type="GO" id="GO:0006417">
    <property type="term" value="P:regulation of translation"/>
    <property type="evidence" value="ECO:0007669"/>
    <property type="project" value="UniProtKB-KW"/>
</dbReference>
<dbReference type="EMBL" id="JAPXFL010000012">
    <property type="protein sequence ID" value="KAK9498300.1"/>
    <property type="molecule type" value="Genomic_DNA"/>
</dbReference>
<keyword evidence="15" id="KW-1185">Reference proteome</keyword>
<dbReference type="InterPro" id="IPR008111">
    <property type="entry name" value="RNA-bd_8"/>
</dbReference>
<dbReference type="PRINTS" id="PR01738">
    <property type="entry name" value="RNABINDINGM8"/>
</dbReference>
<dbReference type="PROSITE" id="PS50102">
    <property type="entry name" value="RRM"/>
    <property type="match status" value="1"/>
</dbReference>
<evidence type="ECO:0000256" key="7">
    <source>
        <dbReference type="ARBA" id="ARBA00023187"/>
    </source>
</evidence>
<evidence type="ECO:0000256" key="1">
    <source>
        <dbReference type="ARBA" id="ARBA00007987"/>
    </source>
</evidence>
<protein>
    <recommendedName>
        <fullName evidence="9 11">RNA-binding protein 8A</fullName>
    </recommendedName>
</protein>
<evidence type="ECO:0000256" key="8">
    <source>
        <dbReference type="ARBA" id="ARBA00023242"/>
    </source>
</evidence>
<dbReference type="GO" id="GO:0008380">
    <property type="term" value="P:RNA splicing"/>
    <property type="evidence" value="ECO:0007669"/>
    <property type="project" value="UniProtKB-KW"/>
</dbReference>
<evidence type="ECO:0000256" key="11">
    <source>
        <dbReference type="RuleBase" id="RU361239"/>
    </source>
</evidence>
<gene>
    <name evidence="14" type="ORF">O3M35_002965</name>
</gene>
<comment type="caution">
    <text evidence="14">The sequence shown here is derived from an EMBL/GenBank/DDBJ whole genome shotgun (WGS) entry which is preliminary data.</text>
</comment>
<evidence type="ECO:0000256" key="12">
    <source>
        <dbReference type="SAM" id="MobiDB-lite"/>
    </source>
</evidence>
<keyword evidence="7 11" id="KW-0508">mRNA splicing</keyword>
<comment type="subunit">
    <text evidence="11">Heterodimer with MAGOH. Part of the mRNA splicing-dependent exon junction complex (EJC) complex; the core complex contains CASC3, EIF4A3, MAGOH and RBM8A.</text>
</comment>
<dbReference type="InterPro" id="IPR035979">
    <property type="entry name" value="RBD_domain_sf"/>
</dbReference>
<dbReference type="InterPro" id="IPR033744">
    <property type="entry name" value="RRM_RBM8"/>
</dbReference>
<comment type="subcellular location">
    <subcellularLocation>
        <location evidence="11">Nucleus</location>
    </subcellularLocation>
    <subcellularLocation>
        <location evidence="11">Nucleus speckle</location>
    </subcellularLocation>
    <subcellularLocation>
        <location evidence="11">Cytoplasm</location>
    </subcellularLocation>
</comment>
<dbReference type="FunFam" id="3.30.70.330:FF:000525">
    <property type="entry name" value="RNA-binding protein 8A"/>
    <property type="match status" value="1"/>
</dbReference>
<name>A0AAW1CPV6_9HEMI</name>
<evidence type="ECO:0000313" key="15">
    <source>
        <dbReference type="Proteomes" id="UP001461498"/>
    </source>
</evidence>
<organism evidence="14 15">
    <name type="scientific">Rhynocoris fuscipes</name>
    <dbReference type="NCBI Taxonomy" id="488301"/>
    <lineage>
        <taxon>Eukaryota</taxon>
        <taxon>Metazoa</taxon>
        <taxon>Ecdysozoa</taxon>
        <taxon>Arthropoda</taxon>
        <taxon>Hexapoda</taxon>
        <taxon>Insecta</taxon>
        <taxon>Pterygota</taxon>
        <taxon>Neoptera</taxon>
        <taxon>Paraneoptera</taxon>
        <taxon>Hemiptera</taxon>
        <taxon>Heteroptera</taxon>
        <taxon>Panheteroptera</taxon>
        <taxon>Cimicomorpha</taxon>
        <taxon>Reduviidae</taxon>
        <taxon>Harpactorinae</taxon>
        <taxon>Harpactorini</taxon>
        <taxon>Rhynocoris</taxon>
    </lineage>
</organism>
<dbReference type="SMART" id="SM00360">
    <property type="entry name" value="RRM"/>
    <property type="match status" value="1"/>
</dbReference>
<dbReference type="Pfam" id="PF00076">
    <property type="entry name" value="RRM_1"/>
    <property type="match status" value="1"/>
</dbReference>
<dbReference type="SUPFAM" id="SSF54928">
    <property type="entry name" value="RNA-binding domain, RBD"/>
    <property type="match status" value="1"/>
</dbReference>
<feature type="compositionally biased region" description="Acidic residues" evidence="12">
    <location>
        <begin position="10"/>
        <end position="22"/>
    </location>
</feature>
<feature type="region of interest" description="Disordered" evidence="12">
    <location>
        <begin position="1"/>
        <end position="65"/>
    </location>
</feature>
<dbReference type="GO" id="GO:0003729">
    <property type="term" value="F:mRNA binding"/>
    <property type="evidence" value="ECO:0007669"/>
    <property type="project" value="InterPro"/>
</dbReference>
<dbReference type="GO" id="GO:0016607">
    <property type="term" value="C:nuclear speck"/>
    <property type="evidence" value="ECO:0007669"/>
    <property type="project" value="UniProtKB-SubCell"/>
</dbReference>
<dbReference type="GO" id="GO:0006397">
    <property type="term" value="P:mRNA processing"/>
    <property type="evidence" value="ECO:0007669"/>
    <property type="project" value="UniProtKB-KW"/>
</dbReference>
<keyword evidence="3 11" id="KW-0963">Cytoplasm</keyword>